<dbReference type="Pfam" id="PF01963">
    <property type="entry name" value="TraB_PrgY_gumN"/>
    <property type="match status" value="1"/>
</dbReference>
<keyword evidence="1" id="KW-0732">Signal</keyword>
<dbReference type="EMBL" id="JBIGHZ010000001">
    <property type="protein sequence ID" value="MFG6446655.1"/>
    <property type="molecule type" value="Genomic_DNA"/>
</dbReference>
<dbReference type="Proteomes" id="UP001606099">
    <property type="component" value="Unassembled WGS sequence"/>
</dbReference>
<comment type="caution">
    <text evidence="2">The sequence shown here is derived from an EMBL/GenBank/DDBJ whole genome shotgun (WGS) entry which is preliminary data.</text>
</comment>
<name>A0ABW7FQP1_9BURK</name>
<evidence type="ECO:0000256" key="1">
    <source>
        <dbReference type="SAM" id="SignalP"/>
    </source>
</evidence>
<dbReference type="PANTHER" id="PTHR40590:SF1">
    <property type="entry name" value="CYTOPLASMIC PROTEIN"/>
    <property type="match status" value="1"/>
</dbReference>
<reference evidence="2 3" key="1">
    <citation type="submission" date="2024-08" db="EMBL/GenBank/DDBJ databases">
        <authorList>
            <person name="Lu H."/>
        </authorList>
    </citation>
    <scope>NUCLEOTIDE SEQUENCE [LARGE SCALE GENOMIC DNA]</scope>
    <source>
        <strain evidence="2 3">BYS180W</strain>
    </source>
</reference>
<proteinExistence type="predicted"/>
<feature type="signal peptide" evidence="1">
    <location>
        <begin position="1"/>
        <end position="30"/>
    </location>
</feature>
<dbReference type="InterPro" id="IPR002816">
    <property type="entry name" value="TraB/PrgY/GumN_fam"/>
</dbReference>
<dbReference type="RefSeq" id="WP_394457706.1">
    <property type="nucleotide sequence ID" value="NZ_JBIGHZ010000001.1"/>
</dbReference>
<dbReference type="InterPro" id="IPR047111">
    <property type="entry name" value="YbaP-like"/>
</dbReference>
<evidence type="ECO:0000313" key="3">
    <source>
        <dbReference type="Proteomes" id="UP001606099"/>
    </source>
</evidence>
<protein>
    <submittedName>
        <fullName evidence="2">TraB/GumN family protein</fullName>
    </submittedName>
</protein>
<organism evidence="2 3">
    <name type="scientific">Roseateles rivi</name>
    <dbReference type="NCBI Taxonomy" id="3299028"/>
    <lineage>
        <taxon>Bacteria</taxon>
        <taxon>Pseudomonadati</taxon>
        <taxon>Pseudomonadota</taxon>
        <taxon>Betaproteobacteria</taxon>
        <taxon>Burkholderiales</taxon>
        <taxon>Sphaerotilaceae</taxon>
        <taxon>Roseateles</taxon>
    </lineage>
</organism>
<dbReference type="PANTHER" id="PTHR40590">
    <property type="entry name" value="CYTOPLASMIC PROTEIN-RELATED"/>
    <property type="match status" value="1"/>
</dbReference>
<evidence type="ECO:0000313" key="2">
    <source>
        <dbReference type="EMBL" id="MFG6446655.1"/>
    </source>
</evidence>
<keyword evidence="3" id="KW-1185">Reference proteome</keyword>
<accession>A0ABW7FQP1</accession>
<gene>
    <name evidence="2" type="ORF">ACG0Z6_00210</name>
</gene>
<dbReference type="CDD" id="cd14789">
    <property type="entry name" value="Tiki"/>
    <property type="match status" value="1"/>
</dbReference>
<feature type="chain" id="PRO_5046323740" evidence="1">
    <location>
        <begin position="31"/>
        <end position="317"/>
    </location>
</feature>
<sequence>MRLAHFSHALRRGLSRLGAAALLLPALGQAQDCPTPPAPLSKPQLQAAAADRGLLWQLQRDGRTSYLYATLHVGKASWAAPGPQLRQALQAVQRVALEIDPHSPEMQSPPSTAAVTLAPALQQRLRQQLRRACLPEVLLQHMHPSLLLASLSAFEARRAGMDASFGSELMLAQWARDNNRPVLSLERAQEQLQALIPSDPRQRDAELDEGLQAMEDGSAMRQLQALVSAWERGDLATLSNPQRWCHCSADAAALSLLRRLNDGRNPALAQRIEQLHQQGPVLAAVGALHMTGSAALPTLLRARGFELRRLWPPETRP</sequence>